<dbReference type="InterPro" id="IPR058193">
    <property type="entry name" value="VanY/YodJ_core_dom"/>
</dbReference>
<feature type="compositionally biased region" description="Polar residues" evidence="1">
    <location>
        <begin position="19"/>
        <end position="30"/>
    </location>
</feature>
<dbReference type="CDD" id="cd14852">
    <property type="entry name" value="LD-carboxypeptidase"/>
    <property type="match status" value="1"/>
</dbReference>
<keyword evidence="2" id="KW-0812">Transmembrane</keyword>
<dbReference type="InterPro" id="IPR052179">
    <property type="entry name" value="DD-CPase-like"/>
</dbReference>
<evidence type="ECO:0000256" key="2">
    <source>
        <dbReference type="SAM" id="Phobius"/>
    </source>
</evidence>
<dbReference type="Gene3D" id="3.30.1380.10">
    <property type="match status" value="1"/>
</dbReference>
<feature type="region of interest" description="Disordered" evidence="1">
    <location>
        <begin position="1"/>
        <end position="30"/>
    </location>
</feature>
<gene>
    <name evidence="4" type="ORF">V2H45_20210</name>
</gene>
<feature type="domain" description="D-alanyl-D-alanine carboxypeptidase-like core" evidence="3">
    <location>
        <begin position="151"/>
        <end position="281"/>
    </location>
</feature>
<dbReference type="Pfam" id="PF02557">
    <property type="entry name" value="VanY"/>
    <property type="match status" value="1"/>
</dbReference>
<dbReference type="PANTHER" id="PTHR34385">
    <property type="entry name" value="D-ALANYL-D-ALANINE CARBOXYPEPTIDASE"/>
    <property type="match status" value="1"/>
</dbReference>
<dbReference type="SUPFAM" id="SSF55166">
    <property type="entry name" value="Hedgehog/DD-peptidase"/>
    <property type="match status" value="1"/>
</dbReference>
<keyword evidence="2" id="KW-0472">Membrane</keyword>
<sequence length="309" mass="33802">MPIPNDIPVAQRVSDPQKDGQSAQHKTGSTNPVMRSLRAVPWWGYGLAVIAFLTPLITTRLLFVFSELSHNKSVAVSQTAQPQTSQPQASPSPLPDLTASKPQPTVTTPPEPIADSQPSNGASVMFGHFAYEEAPANTLRPISRAGDGYEIKLRDAAAKSYLSMVEAARAEGIDLVAISGFRSKEDQRQLFYDISRERNQTPAQRAQVSAPPGYSEHHTGYAVDVGDGTNPSTNLSPSFDKTVAFQWLEKNAARFSFELSFPPNNSQGVMYEPWHWRFVGDDQSLATFYKRRNSTTSGNPSSFTAPSAR</sequence>
<feature type="transmembrane region" description="Helical" evidence="2">
    <location>
        <begin position="42"/>
        <end position="63"/>
    </location>
</feature>
<organism evidence="4 5">
    <name type="scientific">Tumidithrix elongata BACA0141</name>
    <dbReference type="NCBI Taxonomy" id="2716417"/>
    <lineage>
        <taxon>Bacteria</taxon>
        <taxon>Bacillati</taxon>
        <taxon>Cyanobacteriota</taxon>
        <taxon>Cyanophyceae</taxon>
        <taxon>Pseudanabaenales</taxon>
        <taxon>Pseudanabaenaceae</taxon>
        <taxon>Tumidithrix</taxon>
        <taxon>Tumidithrix elongata</taxon>
    </lineage>
</organism>
<evidence type="ECO:0000313" key="4">
    <source>
        <dbReference type="EMBL" id="MEE3719072.1"/>
    </source>
</evidence>
<dbReference type="Proteomes" id="UP001333818">
    <property type="component" value="Unassembled WGS sequence"/>
</dbReference>
<dbReference type="RefSeq" id="WP_330485508.1">
    <property type="nucleotide sequence ID" value="NZ_JAZBJZ010000110.1"/>
</dbReference>
<evidence type="ECO:0000259" key="3">
    <source>
        <dbReference type="Pfam" id="PF02557"/>
    </source>
</evidence>
<accession>A0AAW9Q1F9</accession>
<dbReference type="InterPro" id="IPR003709">
    <property type="entry name" value="VanY-like_core_dom"/>
</dbReference>
<evidence type="ECO:0000313" key="5">
    <source>
        <dbReference type="Proteomes" id="UP001333818"/>
    </source>
</evidence>
<name>A0AAW9Q1F9_9CYAN</name>
<reference evidence="4" key="1">
    <citation type="submission" date="2024-01" db="EMBL/GenBank/DDBJ databases">
        <title>Bank of Algae and Cyanobacteria of the Azores (BACA) strain genomes.</title>
        <authorList>
            <person name="Luz R."/>
            <person name="Cordeiro R."/>
            <person name="Fonseca A."/>
            <person name="Goncalves V."/>
        </authorList>
    </citation>
    <scope>NUCLEOTIDE SEQUENCE</scope>
    <source>
        <strain evidence="4">BACA0141</strain>
    </source>
</reference>
<dbReference type="GO" id="GO:0006508">
    <property type="term" value="P:proteolysis"/>
    <property type="evidence" value="ECO:0007669"/>
    <property type="project" value="InterPro"/>
</dbReference>
<comment type="caution">
    <text evidence="4">The sequence shown here is derived from an EMBL/GenBank/DDBJ whole genome shotgun (WGS) entry which is preliminary data.</text>
</comment>
<feature type="compositionally biased region" description="Low complexity" evidence="1">
    <location>
        <begin position="77"/>
        <end position="91"/>
    </location>
</feature>
<dbReference type="AlphaFoldDB" id="A0AAW9Q1F9"/>
<feature type="region of interest" description="Disordered" evidence="1">
    <location>
        <begin position="76"/>
        <end position="119"/>
    </location>
</feature>
<dbReference type="EMBL" id="JAZBJZ010000110">
    <property type="protein sequence ID" value="MEE3719072.1"/>
    <property type="molecule type" value="Genomic_DNA"/>
</dbReference>
<dbReference type="InterPro" id="IPR009045">
    <property type="entry name" value="Zn_M74/Hedgehog-like"/>
</dbReference>
<evidence type="ECO:0000256" key="1">
    <source>
        <dbReference type="SAM" id="MobiDB-lite"/>
    </source>
</evidence>
<dbReference type="GO" id="GO:0008233">
    <property type="term" value="F:peptidase activity"/>
    <property type="evidence" value="ECO:0007669"/>
    <property type="project" value="InterPro"/>
</dbReference>
<keyword evidence="2" id="KW-1133">Transmembrane helix</keyword>
<protein>
    <submittedName>
        <fullName evidence="4">M15 family metallopeptidase</fullName>
    </submittedName>
</protein>
<dbReference type="PANTHER" id="PTHR34385:SF1">
    <property type="entry name" value="PEPTIDOGLYCAN L-ALANYL-D-GLUTAMATE ENDOPEPTIDASE CWLK"/>
    <property type="match status" value="1"/>
</dbReference>
<proteinExistence type="predicted"/>
<keyword evidence="5" id="KW-1185">Reference proteome</keyword>